<dbReference type="InterPro" id="IPR036412">
    <property type="entry name" value="HAD-like_sf"/>
</dbReference>
<dbReference type="PANTHER" id="PTHR13045:SF0">
    <property type="entry name" value="7-METHYLGUANOSINE PHOSPHATE-SPECIFIC 5'-NUCLEOTIDASE"/>
    <property type="match status" value="1"/>
</dbReference>
<dbReference type="NCBIfam" id="TIGR01544">
    <property type="entry name" value="HAD-SF-IE"/>
    <property type="match status" value="1"/>
</dbReference>
<evidence type="ECO:0000313" key="10">
    <source>
        <dbReference type="Proteomes" id="UP000030762"/>
    </source>
</evidence>
<dbReference type="InParanoid" id="T0PKY3"/>
<dbReference type="Proteomes" id="UP000030762">
    <property type="component" value="Unassembled WGS sequence"/>
</dbReference>
<evidence type="ECO:0000313" key="9">
    <source>
        <dbReference type="EMBL" id="EQC26004.1"/>
    </source>
</evidence>
<dbReference type="VEuPathDB" id="FungiDB:SDRG_16151"/>
<dbReference type="EC" id="3.1.3.5" evidence="3"/>
<dbReference type="eggNOG" id="KOG3128">
    <property type="taxonomic scope" value="Eukaryota"/>
</dbReference>
<dbReference type="SFLD" id="SFLDS00003">
    <property type="entry name" value="Haloacid_Dehalogenase"/>
    <property type="match status" value="1"/>
</dbReference>
<name>T0PKY3_SAPDV</name>
<keyword evidence="6 9" id="KW-0378">Hydrolase</keyword>
<dbReference type="FunFam" id="1.10.150.340:FF:000001">
    <property type="entry name" value="Cytosolic 5-nucleotidase 3-like"/>
    <property type="match status" value="1"/>
</dbReference>
<evidence type="ECO:0000256" key="3">
    <source>
        <dbReference type="ARBA" id="ARBA00012643"/>
    </source>
</evidence>
<comment type="similarity">
    <text evidence="2">Belongs to the pyrimidine 5'-nucleotidase family.</text>
</comment>
<dbReference type="GO" id="GO:0009117">
    <property type="term" value="P:nucleotide metabolic process"/>
    <property type="evidence" value="ECO:0007669"/>
    <property type="project" value="UniProtKB-KW"/>
</dbReference>
<evidence type="ECO:0000256" key="8">
    <source>
        <dbReference type="ARBA" id="ARBA00023080"/>
    </source>
</evidence>
<dbReference type="AlphaFoldDB" id="T0PKY3"/>
<dbReference type="GO" id="GO:0008253">
    <property type="term" value="F:5'-nucleotidase activity"/>
    <property type="evidence" value="ECO:0007669"/>
    <property type="project" value="UniProtKB-EC"/>
</dbReference>
<evidence type="ECO:0000256" key="5">
    <source>
        <dbReference type="ARBA" id="ARBA00022741"/>
    </source>
</evidence>
<dbReference type="Gene3D" id="1.10.150.340">
    <property type="entry name" value="Pyrimidine 5'-nucleotidase (UMPH-1), N-terminal domain"/>
    <property type="match status" value="1"/>
</dbReference>
<proteinExistence type="inferred from homology"/>
<dbReference type="OMA" id="GPERMQI"/>
<dbReference type="InterPro" id="IPR006434">
    <property type="entry name" value="Pyrimidine_nucleotidase_eu"/>
</dbReference>
<keyword evidence="5" id="KW-0547">Nucleotide-binding</keyword>
<dbReference type="GO" id="GO:0000287">
    <property type="term" value="F:magnesium ion binding"/>
    <property type="evidence" value="ECO:0007669"/>
    <property type="project" value="InterPro"/>
</dbReference>
<accession>T0PKY3</accession>
<evidence type="ECO:0000256" key="7">
    <source>
        <dbReference type="ARBA" id="ARBA00022842"/>
    </source>
</evidence>
<keyword evidence="10" id="KW-1185">Reference proteome</keyword>
<dbReference type="SUPFAM" id="SSF56784">
    <property type="entry name" value="HAD-like"/>
    <property type="match status" value="1"/>
</dbReference>
<keyword evidence="4" id="KW-0479">Metal-binding</keyword>
<dbReference type="GO" id="GO:0005737">
    <property type="term" value="C:cytoplasm"/>
    <property type="evidence" value="ECO:0007669"/>
    <property type="project" value="InterPro"/>
</dbReference>
<dbReference type="GeneID" id="19956878"/>
<evidence type="ECO:0000256" key="2">
    <source>
        <dbReference type="ARBA" id="ARBA00008389"/>
    </source>
</evidence>
<keyword evidence="8" id="KW-0546">Nucleotide metabolism</keyword>
<evidence type="ECO:0000256" key="6">
    <source>
        <dbReference type="ARBA" id="ARBA00022801"/>
    </source>
</evidence>
<dbReference type="InterPro" id="IPR023214">
    <property type="entry name" value="HAD_sf"/>
</dbReference>
<dbReference type="RefSeq" id="XP_008620572.1">
    <property type="nucleotide sequence ID" value="XM_008622350.1"/>
</dbReference>
<evidence type="ECO:0000256" key="4">
    <source>
        <dbReference type="ARBA" id="ARBA00022723"/>
    </source>
</evidence>
<reference evidence="9 10" key="1">
    <citation type="submission" date="2012-04" db="EMBL/GenBank/DDBJ databases">
        <title>The Genome Sequence of Saprolegnia declina VS20.</title>
        <authorList>
            <consortium name="The Broad Institute Genome Sequencing Platform"/>
            <person name="Russ C."/>
            <person name="Nusbaum C."/>
            <person name="Tyler B."/>
            <person name="van West P."/>
            <person name="Dieguez-Uribeondo J."/>
            <person name="de Bruijn I."/>
            <person name="Tripathy S."/>
            <person name="Jiang R."/>
            <person name="Young S.K."/>
            <person name="Zeng Q."/>
            <person name="Gargeya S."/>
            <person name="Fitzgerald M."/>
            <person name="Haas B."/>
            <person name="Abouelleil A."/>
            <person name="Alvarado L."/>
            <person name="Arachchi H.M."/>
            <person name="Berlin A."/>
            <person name="Chapman S.B."/>
            <person name="Goldberg J."/>
            <person name="Griggs A."/>
            <person name="Gujja S."/>
            <person name="Hansen M."/>
            <person name="Howarth C."/>
            <person name="Imamovic A."/>
            <person name="Larimer J."/>
            <person name="McCowen C."/>
            <person name="Montmayeur A."/>
            <person name="Murphy C."/>
            <person name="Neiman D."/>
            <person name="Pearson M."/>
            <person name="Priest M."/>
            <person name="Roberts A."/>
            <person name="Saif S."/>
            <person name="Shea T."/>
            <person name="Sisk P."/>
            <person name="Sykes S."/>
            <person name="Wortman J."/>
            <person name="Nusbaum C."/>
            <person name="Birren B."/>
        </authorList>
    </citation>
    <scope>NUCLEOTIDE SEQUENCE [LARGE SCALE GENOMIC DNA]</scope>
    <source>
        <strain evidence="9 10">VS20</strain>
    </source>
</reference>
<protein>
    <recommendedName>
        <fullName evidence="3">5'-nucleotidase</fullName>
        <ecNumber evidence="3">3.1.3.5</ecNumber>
    </recommendedName>
</protein>
<sequence length="326" mass="36098">MFRSLLTSSRAASVGVASALGLATAASSQTRANGLNNEARHPRAIIANPDVFATKLHKMVQDGPEKLLLIADFDFTLTPYFNKDGSRGHSCHGMLASSHVLDPEFFAKSNALFQKFYPIEISPILAHDEKEPHMIEWWTTEHQLFVDHKMHRHHVQAAVAKSDIAFRDGFTALFRDLAAHNVPTLIFSAGLADVIHNVLQKIYKDAIFTPNLHIVSNVMQFEASSGKLLGFHDPLIHCHNKNATVLRDSPFWKECEARHNVILLGDSVGDAQMATGLPVHNIIKIGFLNHSQEERLAEYLGIFDVVIINDGTLSLPHTLVRAIAGK</sequence>
<dbReference type="Pfam" id="PF05822">
    <property type="entry name" value="UMPH-1"/>
    <property type="match status" value="1"/>
</dbReference>
<comment type="catalytic activity">
    <reaction evidence="1">
        <text>a ribonucleoside 5'-phosphate + H2O = a ribonucleoside + phosphate</text>
        <dbReference type="Rhea" id="RHEA:12484"/>
        <dbReference type="ChEBI" id="CHEBI:15377"/>
        <dbReference type="ChEBI" id="CHEBI:18254"/>
        <dbReference type="ChEBI" id="CHEBI:43474"/>
        <dbReference type="ChEBI" id="CHEBI:58043"/>
        <dbReference type="EC" id="3.1.3.5"/>
    </reaction>
</comment>
<keyword evidence="7" id="KW-0460">Magnesium</keyword>
<dbReference type="OrthoDB" id="10014216at2759"/>
<dbReference type="EMBL" id="JH767246">
    <property type="protein sequence ID" value="EQC26004.1"/>
    <property type="molecule type" value="Genomic_DNA"/>
</dbReference>
<gene>
    <name evidence="9" type="ORF">SDRG_16151</name>
</gene>
<dbReference type="SFLD" id="SFLDG01128">
    <property type="entry name" value="C1.4:_5'-Nucleotidase_Like"/>
    <property type="match status" value="1"/>
</dbReference>
<organism evidence="9 10">
    <name type="scientific">Saprolegnia diclina (strain VS20)</name>
    <dbReference type="NCBI Taxonomy" id="1156394"/>
    <lineage>
        <taxon>Eukaryota</taxon>
        <taxon>Sar</taxon>
        <taxon>Stramenopiles</taxon>
        <taxon>Oomycota</taxon>
        <taxon>Saprolegniomycetes</taxon>
        <taxon>Saprolegniales</taxon>
        <taxon>Saprolegniaceae</taxon>
        <taxon>Saprolegnia</taxon>
    </lineage>
</organism>
<dbReference type="Gene3D" id="3.40.50.1000">
    <property type="entry name" value="HAD superfamily/HAD-like"/>
    <property type="match status" value="1"/>
</dbReference>
<dbReference type="PANTHER" id="PTHR13045">
    <property type="entry name" value="5'-NUCLEOTIDASE"/>
    <property type="match status" value="1"/>
</dbReference>
<evidence type="ECO:0000256" key="1">
    <source>
        <dbReference type="ARBA" id="ARBA00000815"/>
    </source>
</evidence>
<dbReference type="GO" id="GO:0000166">
    <property type="term" value="F:nucleotide binding"/>
    <property type="evidence" value="ECO:0007669"/>
    <property type="project" value="UniProtKB-KW"/>
</dbReference>
<dbReference type="STRING" id="1156394.T0PKY3"/>